<dbReference type="Proteomes" id="UP000028194">
    <property type="component" value="Chromosome"/>
</dbReference>
<keyword evidence="2" id="KW-1185">Reference proteome</keyword>
<organism evidence="1 2">
    <name type="scientific">Candidatus Nitrososphaera evergladensis SR1</name>
    <dbReference type="NCBI Taxonomy" id="1459636"/>
    <lineage>
        <taxon>Archaea</taxon>
        <taxon>Nitrososphaerota</taxon>
        <taxon>Nitrososphaeria</taxon>
        <taxon>Nitrososphaerales</taxon>
        <taxon>Nitrososphaeraceae</taxon>
        <taxon>Nitrososphaera</taxon>
    </lineage>
</organism>
<sequence length="90" mass="10275">MEEFRIRCKVNDASGRLAKVAIGVDQFTVEQIWNWIATNKYAFYTEENGIKAPVKHVQKGRRKYITTAPDGITENNLAELQICKVNMGSR</sequence>
<proteinExistence type="predicted"/>
<accession>A0A075MMX8</accession>
<evidence type="ECO:0000313" key="1">
    <source>
        <dbReference type="EMBL" id="AIF82623.1"/>
    </source>
</evidence>
<dbReference type="Pfam" id="PF13031">
    <property type="entry name" value="DUF3892"/>
    <property type="match status" value="1"/>
</dbReference>
<gene>
    <name evidence="1" type="ORF">NTE_00542</name>
</gene>
<dbReference type="KEGG" id="nev:NTE_00542"/>
<reference evidence="1 2" key="1">
    <citation type="journal article" date="2014" name="PLoS ONE">
        <title>Genome Sequence of Candidatus Nitrososphaera evergladensis from Group I.1b Enriched from Everglades Soil Reveals Novel Genomic Features of the Ammonia-Oxidizing Archaea.</title>
        <authorList>
            <person name="Zhalnina K.V."/>
            <person name="Dias R."/>
            <person name="Leonard M.T."/>
            <person name="Dorr de Quadros P."/>
            <person name="Camargo F.A."/>
            <person name="Drew J.C."/>
            <person name="Farmerie W.G."/>
            <person name="Daroub S.H."/>
            <person name="Triplett E.W."/>
        </authorList>
    </citation>
    <scope>NUCLEOTIDE SEQUENCE [LARGE SCALE GENOMIC DNA]</scope>
    <source>
        <strain evidence="1 2">SR1</strain>
    </source>
</reference>
<dbReference type="EMBL" id="CP007174">
    <property type="protein sequence ID" value="AIF82623.1"/>
    <property type="molecule type" value="Genomic_DNA"/>
</dbReference>
<dbReference type="HOGENOM" id="CLU_2433695_0_0_2"/>
<dbReference type="AlphaFoldDB" id="A0A075MMX8"/>
<dbReference type="GeneID" id="41596412"/>
<evidence type="ECO:0008006" key="3">
    <source>
        <dbReference type="Google" id="ProtNLM"/>
    </source>
</evidence>
<name>A0A075MMX8_9ARCH</name>
<dbReference type="RefSeq" id="WP_148699557.1">
    <property type="nucleotide sequence ID" value="NZ_CP007174.1"/>
</dbReference>
<dbReference type="InterPro" id="IPR024997">
    <property type="entry name" value="DUF3892"/>
</dbReference>
<evidence type="ECO:0000313" key="2">
    <source>
        <dbReference type="Proteomes" id="UP000028194"/>
    </source>
</evidence>
<protein>
    <recommendedName>
        <fullName evidence="3">DUF3892 domain-containing protein</fullName>
    </recommendedName>
</protein>